<organism evidence="3">
    <name type="scientific">Streptomyces sp. R17</name>
    <dbReference type="NCBI Taxonomy" id="3238626"/>
    <lineage>
        <taxon>Bacteria</taxon>
        <taxon>Bacillati</taxon>
        <taxon>Actinomycetota</taxon>
        <taxon>Actinomycetes</taxon>
        <taxon>Kitasatosporales</taxon>
        <taxon>Streptomycetaceae</taxon>
        <taxon>Streptomyces</taxon>
    </lineage>
</organism>
<protein>
    <recommendedName>
        <fullName evidence="2">P-type ATPase A domain-containing protein</fullName>
    </recommendedName>
</protein>
<dbReference type="SUPFAM" id="SSF81665">
    <property type="entry name" value="Calcium ATPase, transmembrane domain M"/>
    <property type="match status" value="1"/>
</dbReference>
<reference evidence="3" key="1">
    <citation type="submission" date="2024-07" db="EMBL/GenBank/DDBJ databases">
        <authorList>
            <person name="Yu S.T."/>
        </authorList>
    </citation>
    <scope>NUCLEOTIDE SEQUENCE</scope>
    <source>
        <strain evidence="3">R17</strain>
    </source>
</reference>
<sequence length="100" mass="10398">MAAALTIATGDLSDASVILLFITVNTAVGVVQEVRAEQAVMALSAMSAPTARVVRDGEERSVPAAEVVPGDMVLGAARATSCPPTETYCPRPPCWRTSPR</sequence>
<dbReference type="Gene3D" id="2.70.150.10">
    <property type="entry name" value="Calcium-transporting ATPase, cytoplasmic transduction domain A"/>
    <property type="match status" value="1"/>
</dbReference>
<gene>
    <name evidence="3" type="ORF">AB5J48_32405</name>
</gene>
<dbReference type="InterPro" id="IPR059000">
    <property type="entry name" value="ATPase_P-type_domA"/>
</dbReference>
<dbReference type="AlphaFoldDB" id="A0AB39P161"/>
<dbReference type="Gene3D" id="1.20.1110.10">
    <property type="entry name" value="Calcium-transporting ATPase, transmembrane domain"/>
    <property type="match status" value="1"/>
</dbReference>
<dbReference type="RefSeq" id="WP_369153467.1">
    <property type="nucleotide sequence ID" value="NZ_CP163433.1"/>
</dbReference>
<evidence type="ECO:0000256" key="1">
    <source>
        <dbReference type="ARBA" id="ARBA00004141"/>
    </source>
</evidence>
<evidence type="ECO:0000259" key="2">
    <source>
        <dbReference type="Pfam" id="PF00122"/>
    </source>
</evidence>
<feature type="domain" description="P-type ATPase A" evidence="2">
    <location>
        <begin position="46"/>
        <end position="74"/>
    </location>
</feature>
<dbReference type="InterPro" id="IPR023298">
    <property type="entry name" value="ATPase_P-typ_TM_dom_sf"/>
</dbReference>
<dbReference type="EMBL" id="CP163433">
    <property type="protein sequence ID" value="XDQ22939.1"/>
    <property type="molecule type" value="Genomic_DNA"/>
</dbReference>
<evidence type="ECO:0000313" key="3">
    <source>
        <dbReference type="EMBL" id="XDQ22939.1"/>
    </source>
</evidence>
<dbReference type="PANTHER" id="PTHR42861">
    <property type="entry name" value="CALCIUM-TRANSPORTING ATPASE"/>
    <property type="match status" value="1"/>
</dbReference>
<comment type="subcellular location">
    <subcellularLocation>
        <location evidence="1">Membrane</location>
        <topology evidence="1">Multi-pass membrane protein</topology>
    </subcellularLocation>
</comment>
<name>A0AB39P161_9ACTN</name>
<dbReference type="Pfam" id="PF00122">
    <property type="entry name" value="E1-E2_ATPase"/>
    <property type="match status" value="1"/>
</dbReference>
<proteinExistence type="predicted"/>
<accession>A0AB39P161</accession>